<sequence length="89" mass="10851">MSYKLNRNITKEEQAAAYTRKELELMSEYRLREICLREHIVKGFDKDMTSKELIEAILSYCQTFEDELIKEEKNCNRKTRWSKRFFMSI</sequence>
<dbReference type="Proteomes" id="UP000005039">
    <property type="component" value="Unassembled WGS sequence"/>
</dbReference>
<evidence type="ECO:0000313" key="1">
    <source>
        <dbReference type="EMBL" id="EIC94671.1"/>
    </source>
</evidence>
<dbReference type="EMBL" id="AJGH01000126">
    <property type="protein sequence ID" value="EIC94671.1"/>
    <property type="molecule type" value="Genomic_DNA"/>
</dbReference>
<keyword evidence="2" id="KW-1185">Reference proteome</keyword>
<comment type="caution">
    <text evidence="1">The sequence shown here is derived from an EMBL/GenBank/DDBJ whole genome shotgun (WGS) entry which is preliminary data.</text>
</comment>
<dbReference type="RefSeq" id="WP_008755003.1">
    <property type="nucleotide sequence ID" value="NZ_AJGH01000126.1"/>
</dbReference>
<protein>
    <submittedName>
        <fullName evidence="1">Uncharacterized protein</fullName>
    </submittedName>
</protein>
<dbReference type="PATRIC" id="fig|1095750.3.peg.2539"/>
<accession>I0R4R3</accession>
<proteinExistence type="predicted"/>
<name>I0R4R3_9FIRM</name>
<gene>
    <name evidence="1" type="ORF">HMPREF9970_1628</name>
</gene>
<reference evidence="1 2" key="1">
    <citation type="submission" date="2012-03" db="EMBL/GenBank/DDBJ databases">
        <authorList>
            <person name="Durkin A.S."/>
            <person name="McCorrison J."/>
            <person name="Torralba M."/>
            <person name="Gillis M."/>
            <person name="Methe B."/>
            <person name="Sutton G."/>
            <person name="Nelson K.E."/>
        </authorList>
    </citation>
    <scope>NUCLEOTIDE SEQUENCE [LARGE SCALE GENOMIC DNA]</scope>
    <source>
        <strain evidence="1 2">F0468</strain>
    </source>
</reference>
<organism evidence="1 2">
    <name type="scientific">Lachnoanaerobaculum saburreum F0468</name>
    <dbReference type="NCBI Taxonomy" id="1095750"/>
    <lineage>
        <taxon>Bacteria</taxon>
        <taxon>Bacillati</taxon>
        <taxon>Bacillota</taxon>
        <taxon>Clostridia</taxon>
        <taxon>Lachnospirales</taxon>
        <taxon>Lachnospiraceae</taxon>
        <taxon>Lachnoanaerobaculum</taxon>
    </lineage>
</organism>
<dbReference type="AlphaFoldDB" id="I0R4R3"/>
<dbReference type="eggNOG" id="COG0443">
    <property type="taxonomic scope" value="Bacteria"/>
</dbReference>
<evidence type="ECO:0000313" key="2">
    <source>
        <dbReference type="Proteomes" id="UP000005039"/>
    </source>
</evidence>